<organism evidence="1 2">
    <name type="scientific">Vibrio ishigakensis</name>
    <dbReference type="NCBI Taxonomy" id="1481914"/>
    <lineage>
        <taxon>Bacteria</taxon>
        <taxon>Pseudomonadati</taxon>
        <taxon>Pseudomonadota</taxon>
        <taxon>Gammaproteobacteria</taxon>
        <taxon>Vibrionales</taxon>
        <taxon>Vibrionaceae</taxon>
        <taxon>Vibrio</taxon>
    </lineage>
</organism>
<reference evidence="1 2" key="2">
    <citation type="submission" date="2015-01" db="EMBL/GenBank/DDBJ databases">
        <authorList>
            <consortium name="NBRP consortium"/>
            <person name="Sawabe T."/>
            <person name="Meirelles P."/>
            <person name="Feng G."/>
            <person name="Sayaka M."/>
            <person name="Hattori M."/>
            <person name="Ohkuma M."/>
        </authorList>
    </citation>
    <scope>NUCLEOTIDE SEQUENCE [LARGE SCALE GENOMIC DNA]</scope>
    <source>
        <strain evidence="2">JCM 19241</strain>
    </source>
</reference>
<dbReference type="Gene3D" id="1.25.40.10">
    <property type="entry name" value="Tetratricopeptide repeat domain"/>
    <property type="match status" value="1"/>
</dbReference>
<reference evidence="1 2" key="1">
    <citation type="submission" date="2015-01" db="EMBL/GenBank/DDBJ databases">
        <title>Vibrio sp. C94 JCM 19241 whole genome shotgun sequence.</title>
        <authorList>
            <person name="Sawabe T."/>
            <person name="Meirelles P."/>
            <person name="Feng G."/>
            <person name="Sayaka M."/>
            <person name="Hattori M."/>
            <person name="Ohkuma M."/>
        </authorList>
    </citation>
    <scope>NUCLEOTIDE SEQUENCE [LARGE SCALE GENOMIC DNA]</scope>
    <source>
        <strain evidence="2">JCM 19241</strain>
    </source>
</reference>
<evidence type="ECO:0000313" key="1">
    <source>
        <dbReference type="EMBL" id="GAM78666.1"/>
    </source>
</evidence>
<protein>
    <submittedName>
        <fullName evidence="1">Lipoprotein nlpI</fullName>
    </submittedName>
</protein>
<keyword evidence="1" id="KW-0449">Lipoprotein</keyword>
<accession>A0A0B8QJB8</accession>
<name>A0A0B8QJB8_9VIBR</name>
<dbReference type="EMBL" id="BBSC01000016">
    <property type="protein sequence ID" value="GAM78666.1"/>
    <property type="molecule type" value="Genomic_DNA"/>
</dbReference>
<dbReference type="InterPro" id="IPR011990">
    <property type="entry name" value="TPR-like_helical_dom_sf"/>
</dbReference>
<evidence type="ECO:0000313" key="2">
    <source>
        <dbReference type="Proteomes" id="UP000031666"/>
    </source>
</evidence>
<sequence length="102" mass="11969">MQGQQWAPPLAVPLQPSIQQEVQIARTTQLLLQEELNKEQRAELHFQRGVYYDSLGLRELARYDFNQSYRLILHSLTSSTYWVSISLKLVNTMQPTRRLIQP</sequence>
<gene>
    <name evidence="1" type="ORF">JCM19241_2071</name>
</gene>
<dbReference type="STRING" id="1481914.JCM19241_2071"/>
<dbReference type="Proteomes" id="UP000031666">
    <property type="component" value="Unassembled WGS sequence"/>
</dbReference>
<dbReference type="SUPFAM" id="SSF48452">
    <property type="entry name" value="TPR-like"/>
    <property type="match status" value="1"/>
</dbReference>
<comment type="caution">
    <text evidence="1">The sequence shown here is derived from an EMBL/GenBank/DDBJ whole genome shotgun (WGS) entry which is preliminary data.</text>
</comment>
<dbReference type="AlphaFoldDB" id="A0A0B8QJB8"/>
<proteinExistence type="predicted"/>